<gene>
    <name evidence="2" type="ORF">FB558_4134</name>
</gene>
<dbReference type="RefSeq" id="WP_142055813.1">
    <property type="nucleotide sequence ID" value="NZ_VFPA01000002.1"/>
</dbReference>
<accession>A0A543DQI9</accession>
<organism evidence="2 3">
    <name type="scientific">Pseudonocardia kunmingensis</name>
    <dbReference type="NCBI Taxonomy" id="630975"/>
    <lineage>
        <taxon>Bacteria</taxon>
        <taxon>Bacillati</taxon>
        <taxon>Actinomycetota</taxon>
        <taxon>Actinomycetes</taxon>
        <taxon>Pseudonocardiales</taxon>
        <taxon>Pseudonocardiaceae</taxon>
        <taxon>Pseudonocardia</taxon>
    </lineage>
</organism>
<evidence type="ECO:0000256" key="1">
    <source>
        <dbReference type="SAM" id="MobiDB-lite"/>
    </source>
</evidence>
<comment type="caution">
    <text evidence="2">The sequence shown here is derived from an EMBL/GenBank/DDBJ whole genome shotgun (WGS) entry which is preliminary data.</text>
</comment>
<dbReference type="OrthoDB" id="7852436at2"/>
<dbReference type="AlphaFoldDB" id="A0A543DQI9"/>
<sequence length="254" mass="27495">MTAERSARASIRPTMSAITPPEGVTGTLTVQLREIKLVTERLMMVLGVPPGAVPGARQFVVAGCAGDPERTLEDLASLTRPEPRPAFRAPRFTGEGRTVTVDCAGTSLLLSGHLLVHHLAARAARTGPVEARVTRAGHPSALRTAARVLQGYRIEARVVDGSTLHVPPPDGTPDVAAAWTRTEAALLRGVEIAASTWWQLYFTSNRALSVDTALSRYHTGDTLRRVTADGERFIRQNDPLGRESHRREIFIDVS</sequence>
<proteinExistence type="predicted"/>
<name>A0A543DQI9_9PSEU</name>
<evidence type="ECO:0000313" key="3">
    <source>
        <dbReference type="Proteomes" id="UP000315677"/>
    </source>
</evidence>
<protein>
    <submittedName>
        <fullName evidence="2">Uncharacterized protein</fullName>
    </submittedName>
</protein>
<reference evidence="2 3" key="1">
    <citation type="submission" date="2019-06" db="EMBL/GenBank/DDBJ databases">
        <title>Sequencing the genomes of 1000 actinobacteria strains.</title>
        <authorList>
            <person name="Klenk H.-P."/>
        </authorList>
    </citation>
    <scope>NUCLEOTIDE SEQUENCE [LARGE SCALE GENOMIC DNA]</scope>
    <source>
        <strain evidence="2 3">DSM 45301</strain>
    </source>
</reference>
<keyword evidence="3" id="KW-1185">Reference proteome</keyword>
<feature type="region of interest" description="Disordered" evidence="1">
    <location>
        <begin position="1"/>
        <end position="23"/>
    </location>
</feature>
<dbReference type="EMBL" id="VFPA01000002">
    <property type="protein sequence ID" value="TQM11569.1"/>
    <property type="molecule type" value="Genomic_DNA"/>
</dbReference>
<evidence type="ECO:0000313" key="2">
    <source>
        <dbReference type="EMBL" id="TQM11569.1"/>
    </source>
</evidence>
<dbReference type="Proteomes" id="UP000315677">
    <property type="component" value="Unassembled WGS sequence"/>
</dbReference>